<organism evidence="2 3">
    <name type="scientific">Gigaspora rosea</name>
    <dbReference type="NCBI Taxonomy" id="44941"/>
    <lineage>
        <taxon>Eukaryota</taxon>
        <taxon>Fungi</taxon>
        <taxon>Fungi incertae sedis</taxon>
        <taxon>Mucoromycota</taxon>
        <taxon>Glomeromycotina</taxon>
        <taxon>Glomeromycetes</taxon>
        <taxon>Diversisporales</taxon>
        <taxon>Gigasporaceae</taxon>
        <taxon>Gigaspora</taxon>
    </lineage>
</organism>
<name>A0A397UA55_9GLOM</name>
<comment type="caution">
    <text evidence="2">The sequence shown here is derived from an EMBL/GenBank/DDBJ whole genome shotgun (WGS) entry which is preliminary data.</text>
</comment>
<accession>A0A397UA55</accession>
<dbReference type="EMBL" id="QKWP01001888">
    <property type="protein sequence ID" value="RIB05968.1"/>
    <property type="molecule type" value="Genomic_DNA"/>
</dbReference>
<evidence type="ECO:0000313" key="2">
    <source>
        <dbReference type="EMBL" id="RIB05968.1"/>
    </source>
</evidence>
<reference evidence="2 3" key="1">
    <citation type="submission" date="2018-06" db="EMBL/GenBank/DDBJ databases">
        <title>Comparative genomics reveals the genomic features of Rhizophagus irregularis, R. cerebriforme, R. diaphanum and Gigaspora rosea, and their symbiotic lifestyle signature.</title>
        <authorList>
            <person name="Morin E."/>
            <person name="San Clemente H."/>
            <person name="Chen E.C.H."/>
            <person name="De La Providencia I."/>
            <person name="Hainaut M."/>
            <person name="Kuo A."/>
            <person name="Kohler A."/>
            <person name="Murat C."/>
            <person name="Tang N."/>
            <person name="Roy S."/>
            <person name="Loubradou J."/>
            <person name="Henrissat B."/>
            <person name="Grigoriev I.V."/>
            <person name="Corradi N."/>
            <person name="Roux C."/>
            <person name="Martin F.M."/>
        </authorList>
    </citation>
    <scope>NUCLEOTIDE SEQUENCE [LARGE SCALE GENOMIC DNA]</scope>
    <source>
        <strain evidence="2 3">DAOM 194757</strain>
    </source>
</reference>
<feature type="region of interest" description="Disordered" evidence="1">
    <location>
        <begin position="1"/>
        <end position="121"/>
    </location>
</feature>
<feature type="compositionally biased region" description="Basic and acidic residues" evidence="1">
    <location>
        <begin position="1"/>
        <end position="14"/>
    </location>
</feature>
<keyword evidence="3" id="KW-1185">Reference proteome</keyword>
<feature type="compositionally biased region" description="Basic residues" evidence="1">
    <location>
        <begin position="19"/>
        <end position="39"/>
    </location>
</feature>
<gene>
    <name evidence="2" type="ORF">C2G38_2218229</name>
</gene>
<protein>
    <submittedName>
        <fullName evidence="2">Uncharacterized protein</fullName>
    </submittedName>
</protein>
<dbReference type="AlphaFoldDB" id="A0A397UA55"/>
<feature type="compositionally biased region" description="Polar residues" evidence="1">
    <location>
        <begin position="57"/>
        <end position="71"/>
    </location>
</feature>
<evidence type="ECO:0000313" key="3">
    <source>
        <dbReference type="Proteomes" id="UP000266673"/>
    </source>
</evidence>
<sequence length="121" mass="13533">MSEDTVKDRLRKNLENQQKTKKMRWLKKKGVKVKKRRKPQQSESSSLRGKHVRRSKSPINISDAETSQATLEATHKATPESTQEEPLEGSSIASTRHLAIHDKPQEGSSTTSAGHLAIHNA</sequence>
<evidence type="ECO:0000256" key="1">
    <source>
        <dbReference type="SAM" id="MobiDB-lite"/>
    </source>
</evidence>
<proteinExistence type="predicted"/>
<dbReference type="Proteomes" id="UP000266673">
    <property type="component" value="Unassembled WGS sequence"/>
</dbReference>